<gene>
    <name evidence="2" type="ORF">A2982_02785</name>
</gene>
<evidence type="ECO:0000313" key="2">
    <source>
        <dbReference type="EMBL" id="OGC51467.1"/>
    </source>
</evidence>
<name>A0A1F4V2Q3_UNCKA</name>
<evidence type="ECO:0000256" key="1">
    <source>
        <dbReference type="SAM" id="Phobius"/>
    </source>
</evidence>
<dbReference type="InterPro" id="IPR048136">
    <property type="entry name" value="STM3941-like"/>
</dbReference>
<dbReference type="STRING" id="1802624.A2982_02785"/>
<dbReference type="EMBL" id="MEVH01000022">
    <property type="protein sequence ID" value="OGC51467.1"/>
    <property type="molecule type" value="Genomic_DNA"/>
</dbReference>
<keyword evidence="1" id="KW-0812">Transmembrane</keyword>
<proteinExistence type="predicted"/>
<feature type="transmembrane region" description="Helical" evidence="1">
    <location>
        <begin position="37"/>
        <end position="62"/>
    </location>
</feature>
<keyword evidence="1" id="KW-1133">Transmembrane helix</keyword>
<dbReference type="Proteomes" id="UP000178771">
    <property type="component" value="Unassembled WGS sequence"/>
</dbReference>
<accession>A0A1F4V2Q3</accession>
<organism evidence="2 3">
    <name type="scientific">candidate division WWE3 bacterium RIFCSPLOWO2_01_FULL_39_13</name>
    <dbReference type="NCBI Taxonomy" id="1802624"/>
    <lineage>
        <taxon>Bacteria</taxon>
        <taxon>Katanobacteria</taxon>
    </lineage>
</organism>
<keyword evidence="1" id="KW-0472">Membrane</keyword>
<sequence length="174" mass="19485">MKEITFQLNKQKIILLLIGSAGFVIFGIWLFQIADTIFIYSILTKIVSVACITFFGFGAVYLSMKLFDNKPGLIINDDGIIDNSSYISVGLIRWKNITNVSITEIDTQKILTIELNNADEIIQKQNGSKKVLMSLNKNLYKSPVQISSIALKCDFQELYSTLKEQLAAHQGALN</sequence>
<evidence type="ECO:0000313" key="3">
    <source>
        <dbReference type="Proteomes" id="UP000178771"/>
    </source>
</evidence>
<protein>
    <submittedName>
        <fullName evidence="2">Uncharacterized protein</fullName>
    </submittedName>
</protein>
<comment type="caution">
    <text evidence="2">The sequence shown here is derived from an EMBL/GenBank/DDBJ whole genome shotgun (WGS) entry which is preliminary data.</text>
</comment>
<feature type="transmembrane region" description="Helical" evidence="1">
    <location>
        <begin position="12"/>
        <end position="31"/>
    </location>
</feature>
<reference evidence="2 3" key="1">
    <citation type="journal article" date="2016" name="Nat. Commun.">
        <title>Thousands of microbial genomes shed light on interconnected biogeochemical processes in an aquifer system.</title>
        <authorList>
            <person name="Anantharaman K."/>
            <person name="Brown C.T."/>
            <person name="Hug L.A."/>
            <person name="Sharon I."/>
            <person name="Castelle C.J."/>
            <person name="Probst A.J."/>
            <person name="Thomas B.C."/>
            <person name="Singh A."/>
            <person name="Wilkins M.J."/>
            <person name="Karaoz U."/>
            <person name="Brodie E.L."/>
            <person name="Williams K.H."/>
            <person name="Hubbard S.S."/>
            <person name="Banfield J.F."/>
        </authorList>
    </citation>
    <scope>NUCLEOTIDE SEQUENCE [LARGE SCALE GENOMIC DNA]</scope>
</reference>
<dbReference type="NCBIfam" id="NF041635">
    <property type="entry name" value="STM3941_fam"/>
    <property type="match status" value="1"/>
</dbReference>
<dbReference type="AlphaFoldDB" id="A0A1F4V2Q3"/>